<feature type="signal peptide" evidence="7">
    <location>
        <begin position="1"/>
        <end position="28"/>
    </location>
</feature>
<dbReference type="InterPro" id="IPR008752">
    <property type="entry name" value="Peptidase_M11"/>
</dbReference>
<name>A0ABW6RD53_9ACTN</name>
<evidence type="ECO:0000256" key="4">
    <source>
        <dbReference type="ARBA" id="ARBA00023088"/>
    </source>
</evidence>
<dbReference type="InterPro" id="IPR019931">
    <property type="entry name" value="LPXTG_anchor"/>
</dbReference>
<keyword evidence="10" id="KW-1185">Reference proteome</keyword>
<dbReference type="RefSeq" id="WP_355711572.1">
    <property type="nucleotide sequence ID" value="NZ_JBEXNP010000001.1"/>
</dbReference>
<feature type="compositionally biased region" description="Low complexity" evidence="5">
    <location>
        <begin position="349"/>
        <end position="363"/>
    </location>
</feature>
<feature type="transmembrane region" description="Helical" evidence="6">
    <location>
        <begin position="413"/>
        <end position="433"/>
    </location>
</feature>
<dbReference type="EMBL" id="JBIAPK010000003">
    <property type="protein sequence ID" value="MFF3339117.1"/>
    <property type="molecule type" value="Genomic_DNA"/>
</dbReference>
<dbReference type="Proteomes" id="UP001601976">
    <property type="component" value="Unassembled WGS sequence"/>
</dbReference>
<feature type="domain" description="Gram-positive cocci surface proteins LPxTG" evidence="8">
    <location>
        <begin position="403"/>
        <end position="439"/>
    </location>
</feature>
<evidence type="ECO:0000256" key="5">
    <source>
        <dbReference type="SAM" id="MobiDB-lite"/>
    </source>
</evidence>
<evidence type="ECO:0000313" key="9">
    <source>
        <dbReference type="EMBL" id="MFF3339117.1"/>
    </source>
</evidence>
<evidence type="ECO:0000313" key="10">
    <source>
        <dbReference type="Proteomes" id="UP001601976"/>
    </source>
</evidence>
<organism evidence="9 10">
    <name type="scientific">Streptomyces flavidovirens</name>
    <dbReference type="NCBI Taxonomy" id="67298"/>
    <lineage>
        <taxon>Bacteria</taxon>
        <taxon>Bacillati</taxon>
        <taxon>Actinomycetota</taxon>
        <taxon>Actinomycetes</taxon>
        <taxon>Kitasatosporales</taxon>
        <taxon>Streptomycetaceae</taxon>
        <taxon>Streptomyces</taxon>
    </lineage>
</organism>
<keyword evidence="1" id="KW-0134">Cell wall</keyword>
<evidence type="ECO:0000259" key="8">
    <source>
        <dbReference type="PROSITE" id="PS50847"/>
    </source>
</evidence>
<sequence length="439" mass="44467">MQSTSRVRLSALACGVVLASTAAPAAYAGEVAPADRRTVQVVMVNFSDSALADAAKLESTLESAYYGKSGSLASYYNEITRGRTTFGPAGADQVTGPLTLPVAASCDTGRIADETQKALAAAGVAKDTYDHVSIVFPNEKAKCGFGGLGTVGGGKTWMPDEHFSIDALVHEFGHNLGYHHQMRLRCPDGDLGAGCKEDGNSHKSVMGGGGSAAGLTAAELIHNKWLTGGELTDVTKSGTYTLRPLNGEGTGVRALRIPLGGQDKIIVEMRAKAGALDGALQGVHAYRVSRGDYTRSALIDPTTGEAKAPDADALRAGTELTDTAREVSVKVVSSGKTQATVAVRLGSGAAAPGGPAPASAPGGPAAPGPAPVAAAKPDRTAVSEAPAQAPESGVRPHVGDERLAETGGDSSTVPLALGGAAALALGGAALFALRRRRRP</sequence>
<keyword evidence="4" id="KW-0572">Peptidoglycan-anchor</keyword>
<evidence type="ECO:0000256" key="7">
    <source>
        <dbReference type="SAM" id="SignalP"/>
    </source>
</evidence>
<proteinExistence type="predicted"/>
<keyword evidence="2" id="KW-0964">Secreted</keyword>
<keyword evidence="6" id="KW-0812">Transmembrane</keyword>
<dbReference type="Pfam" id="PF05548">
    <property type="entry name" value="Peptidase_M11"/>
    <property type="match status" value="1"/>
</dbReference>
<dbReference type="PROSITE" id="PS50847">
    <property type="entry name" value="GRAM_POS_ANCHORING"/>
    <property type="match status" value="1"/>
</dbReference>
<dbReference type="NCBIfam" id="NF041528">
    <property type="entry name" value="strep_LAETG"/>
    <property type="match status" value="1"/>
</dbReference>
<keyword evidence="6" id="KW-0472">Membrane</keyword>
<comment type="caution">
    <text evidence="9">The sequence shown here is derived from an EMBL/GenBank/DDBJ whole genome shotgun (WGS) entry which is preliminary data.</text>
</comment>
<evidence type="ECO:0000256" key="2">
    <source>
        <dbReference type="ARBA" id="ARBA00022525"/>
    </source>
</evidence>
<reference evidence="9 10" key="1">
    <citation type="submission" date="2024-10" db="EMBL/GenBank/DDBJ databases">
        <title>The Natural Products Discovery Center: Release of the First 8490 Sequenced Strains for Exploring Actinobacteria Biosynthetic Diversity.</title>
        <authorList>
            <person name="Kalkreuter E."/>
            <person name="Kautsar S.A."/>
            <person name="Yang D."/>
            <person name="Bader C.D."/>
            <person name="Teijaro C.N."/>
            <person name="Fluegel L."/>
            <person name="Davis C.M."/>
            <person name="Simpson J.R."/>
            <person name="Lauterbach L."/>
            <person name="Steele A.D."/>
            <person name="Gui C."/>
            <person name="Meng S."/>
            <person name="Li G."/>
            <person name="Viehrig K."/>
            <person name="Ye F."/>
            <person name="Su P."/>
            <person name="Kiefer A.F."/>
            <person name="Nichols A."/>
            <person name="Cepeda A.J."/>
            <person name="Yan W."/>
            <person name="Fan B."/>
            <person name="Jiang Y."/>
            <person name="Adhikari A."/>
            <person name="Zheng C.-J."/>
            <person name="Schuster L."/>
            <person name="Cowan T.M."/>
            <person name="Smanski M.J."/>
            <person name="Chevrette M.G."/>
            <person name="De Carvalho L.P.S."/>
            <person name="Shen B."/>
        </authorList>
    </citation>
    <scope>NUCLEOTIDE SEQUENCE [LARGE SCALE GENOMIC DNA]</scope>
    <source>
        <strain evidence="9 10">NPDC003029</strain>
    </source>
</reference>
<feature type="region of interest" description="Disordered" evidence="5">
    <location>
        <begin position="349"/>
        <end position="414"/>
    </location>
</feature>
<protein>
    <submittedName>
        <fullName evidence="9">LAETG motif-containing sortase-dependent surface protein</fullName>
    </submittedName>
</protein>
<keyword evidence="6" id="KW-1133">Transmembrane helix</keyword>
<feature type="chain" id="PRO_5047542458" evidence="7">
    <location>
        <begin position="29"/>
        <end position="439"/>
    </location>
</feature>
<accession>A0ABW6RD53</accession>
<evidence type="ECO:0000256" key="1">
    <source>
        <dbReference type="ARBA" id="ARBA00022512"/>
    </source>
</evidence>
<dbReference type="NCBIfam" id="TIGR01167">
    <property type="entry name" value="LPXTG_anchor"/>
    <property type="match status" value="1"/>
</dbReference>
<dbReference type="SUPFAM" id="SSF55486">
    <property type="entry name" value="Metalloproteases ('zincins'), catalytic domain"/>
    <property type="match status" value="1"/>
</dbReference>
<keyword evidence="3 7" id="KW-0732">Signal</keyword>
<gene>
    <name evidence="9" type="ORF">ACFYWW_10330</name>
</gene>
<evidence type="ECO:0000256" key="6">
    <source>
        <dbReference type="SAM" id="Phobius"/>
    </source>
</evidence>
<evidence type="ECO:0000256" key="3">
    <source>
        <dbReference type="ARBA" id="ARBA00022729"/>
    </source>
</evidence>